<keyword evidence="6" id="KW-1185">Reference proteome</keyword>
<evidence type="ECO:0000313" key="5">
    <source>
        <dbReference type="EMBL" id="ALE91285.1"/>
    </source>
</evidence>
<dbReference type="InterPro" id="IPR045851">
    <property type="entry name" value="AMP-bd_C_sf"/>
</dbReference>
<gene>
    <name evidence="5" type="ORF">AOC05_01145</name>
</gene>
<organism evidence="5 6">
    <name type="scientific">Arthrobacter alpinus</name>
    <dbReference type="NCBI Taxonomy" id="656366"/>
    <lineage>
        <taxon>Bacteria</taxon>
        <taxon>Bacillati</taxon>
        <taxon>Actinomycetota</taxon>
        <taxon>Actinomycetes</taxon>
        <taxon>Micrococcales</taxon>
        <taxon>Micrococcaceae</taxon>
        <taxon>Arthrobacter</taxon>
    </lineage>
</organism>
<dbReference type="KEGG" id="aaq:AOC05_01145"/>
<dbReference type="OrthoDB" id="9803968at2"/>
<evidence type="ECO:0000313" key="6">
    <source>
        <dbReference type="Proteomes" id="UP000062833"/>
    </source>
</evidence>
<dbReference type="AlphaFoldDB" id="A0A0M3UFG2"/>
<dbReference type="InterPro" id="IPR025110">
    <property type="entry name" value="AMP-bd_C"/>
</dbReference>
<dbReference type="InterPro" id="IPR020845">
    <property type="entry name" value="AMP-binding_CS"/>
</dbReference>
<dbReference type="PATRIC" id="fig|656366.3.peg.254"/>
<dbReference type="PANTHER" id="PTHR43201:SF5">
    <property type="entry name" value="MEDIUM-CHAIN ACYL-COA LIGASE ACSF2, MITOCHONDRIAL"/>
    <property type="match status" value="1"/>
</dbReference>
<dbReference type="EMBL" id="CP012677">
    <property type="protein sequence ID" value="ALE91285.1"/>
    <property type="molecule type" value="Genomic_DNA"/>
</dbReference>
<reference evidence="6" key="1">
    <citation type="submission" date="2015-09" db="EMBL/GenBank/DDBJ databases">
        <title>Complete genome of Arthrobacter alpinus strain R3.8.</title>
        <authorList>
            <person name="See-Too W.S."/>
            <person name="Chan K.G."/>
        </authorList>
    </citation>
    <scope>NUCLEOTIDE SEQUENCE [LARGE SCALE GENOMIC DNA]</scope>
    <source>
        <strain evidence="6">R3.8</strain>
    </source>
</reference>
<dbReference type="GO" id="GO:0031956">
    <property type="term" value="F:medium-chain fatty acid-CoA ligase activity"/>
    <property type="evidence" value="ECO:0007669"/>
    <property type="project" value="TreeGrafter"/>
</dbReference>
<evidence type="ECO:0000259" key="4">
    <source>
        <dbReference type="Pfam" id="PF13193"/>
    </source>
</evidence>
<dbReference type="Pfam" id="PF00501">
    <property type="entry name" value="AMP-binding"/>
    <property type="match status" value="1"/>
</dbReference>
<dbReference type="Gene3D" id="3.30.300.30">
    <property type="match status" value="1"/>
</dbReference>
<sequence length="578" mass="63046">MQSSRLNLHPQSRVDDLLASGQWTAETIDAMFRATAARRGDTLALLDPANRAALAGGAARRLSWREVDSEVTALAARLAEAGVRRGDTIGVQLANGAELTEALIAAWTLGATVSPLAMQYRDHEAITMGNAAEFDWVIAARAFGERHPADDFARLREQIPTLREVFSYGLAGDALAADSEGVIHLFPTLATAADEADLATYRKNTPNDPNDCVSICWTSGTEGVPKGVMRAHYDWLVFSMVCQDASATTTDDVILNAFPMINMAGICAMLLPWIRTGCVLVQHHPFDAPTFFAQIALERVSYTLAPPALLSMLLHNEALLSKIDLSSLTRIGSGSAPLNPAMVRGWQEKFNIPIINFFGSNEGVGLLSSHVDVPNPDDRAKYFPRYGAEGVKWSIGLSEWADVKIYDLVTGEEITEPGIPGELHISGPQLFARYLNPETLANPFDAEGYLKTGDIFEIAGDQSQYVRYVDRSKDIIIRGGMNIAPVELETLIMRHPAVADVAVVGDVDEMLGEKVAAFVSLHPDTTLDLPELVAFLREQHIASYKLPENLRVLEVLPRNPVGKVIKRELRKVLAQAQA</sequence>
<keyword evidence="2" id="KW-0436">Ligase</keyword>
<proteinExistence type="inferred from homology"/>
<evidence type="ECO:0000256" key="2">
    <source>
        <dbReference type="ARBA" id="ARBA00022598"/>
    </source>
</evidence>
<dbReference type="SUPFAM" id="SSF56801">
    <property type="entry name" value="Acetyl-CoA synthetase-like"/>
    <property type="match status" value="1"/>
</dbReference>
<dbReference type="Gene3D" id="3.40.50.12780">
    <property type="entry name" value="N-terminal domain of ligase-like"/>
    <property type="match status" value="1"/>
</dbReference>
<feature type="domain" description="AMP-dependent synthetase/ligase" evidence="3">
    <location>
        <begin position="33"/>
        <end position="435"/>
    </location>
</feature>
<dbReference type="InterPro" id="IPR042099">
    <property type="entry name" value="ANL_N_sf"/>
</dbReference>
<accession>A0A0M3UFG2</accession>
<feature type="domain" description="AMP-binding enzyme C-terminal" evidence="4">
    <location>
        <begin position="487"/>
        <end position="563"/>
    </location>
</feature>
<comment type="similarity">
    <text evidence="1">Belongs to the ATP-dependent AMP-binding enzyme family.</text>
</comment>
<dbReference type="Proteomes" id="UP000062833">
    <property type="component" value="Chromosome"/>
</dbReference>
<protein>
    <submittedName>
        <fullName evidence="5">AMP-dependent acyl-CoA synthetase</fullName>
    </submittedName>
</protein>
<evidence type="ECO:0000259" key="3">
    <source>
        <dbReference type="Pfam" id="PF00501"/>
    </source>
</evidence>
<dbReference type="PANTHER" id="PTHR43201">
    <property type="entry name" value="ACYL-COA SYNTHETASE"/>
    <property type="match status" value="1"/>
</dbReference>
<dbReference type="Pfam" id="PF13193">
    <property type="entry name" value="AMP-binding_C"/>
    <property type="match status" value="1"/>
</dbReference>
<evidence type="ECO:0000256" key="1">
    <source>
        <dbReference type="ARBA" id="ARBA00006432"/>
    </source>
</evidence>
<name>A0A0M3UFG2_9MICC</name>
<dbReference type="PROSITE" id="PS00455">
    <property type="entry name" value="AMP_BINDING"/>
    <property type="match status" value="1"/>
</dbReference>
<dbReference type="GO" id="GO:0006631">
    <property type="term" value="P:fatty acid metabolic process"/>
    <property type="evidence" value="ECO:0007669"/>
    <property type="project" value="TreeGrafter"/>
</dbReference>
<dbReference type="InterPro" id="IPR000873">
    <property type="entry name" value="AMP-dep_synth/lig_dom"/>
</dbReference>
<dbReference type="RefSeq" id="WP_062004946.1">
    <property type="nucleotide sequence ID" value="NZ_CP012677.1"/>
</dbReference>